<protein>
    <submittedName>
        <fullName evidence="1">Uncharacterized protein</fullName>
    </submittedName>
</protein>
<sequence length="248" mass="28796">MALLRRIKHSNLKTFANQFQRTYFQVHSPCRVSNSNSFTKLLVLNYPSSHVRKCRFEFPSSVRFFAAPVQAKPKREEDTGPRLNEKITADVVRLVTDDGHHVMPKHEALKRARNLKLDLVEVQRNSKPPVCKIMDYHREKYQQEQKEKDRLKKKSEGTLRKGSCKEIRFSGNITQKDLQIKVDMSQTEQASFYSPSSPRPNYGMFNQVDNAPGKQSVPAETNRYRRRNPPDAVEHTGRRVRASPSPRF</sequence>
<comment type="caution">
    <text evidence="1">The sequence shown here is derived from an EMBL/GenBank/DDBJ whole genome shotgun (WGS) entry which is preliminary data.</text>
</comment>
<gene>
    <name evidence="1" type="ORF">M9H77_33798</name>
</gene>
<proteinExistence type="predicted"/>
<dbReference type="Proteomes" id="UP001060085">
    <property type="component" value="Linkage Group LG08"/>
</dbReference>
<organism evidence="1 2">
    <name type="scientific">Catharanthus roseus</name>
    <name type="common">Madagascar periwinkle</name>
    <name type="synonym">Vinca rosea</name>
    <dbReference type="NCBI Taxonomy" id="4058"/>
    <lineage>
        <taxon>Eukaryota</taxon>
        <taxon>Viridiplantae</taxon>
        <taxon>Streptophyta</taxon>
        <taxon>Embryophyta</taxon>
        <taxon>Tracheophyta</taxon>
        <taxon>Spermatophyta</taxon>
        <taxon>Magnoliopsida</taxon>
        <taxon>eudicotyledons</taxon>
        <taxon>Gunneridae</taxon>
        <taxon>Pentapetalae</taxon>
        <taxon>asterids</taxon>
        <taxon>lamiids</taxon>
        <taxon>Gentianales</taxon>
        <taxon>Apocynaceae</taxon>
        <taxon>Rauvolfioideae</taxon>
        <taxon>Vinceae</taxon>
        <taxon>Catharanthinae</taxon>
        <taxon>Catharanthus</taxon>
    </lineage>
</organism>
<dbReference type="EMBL" id="CM044708">
    <property type="protein sequence ID" value="KAI5647793.1"/>
    <property type="molecule type" value="Genomic_DNA"/>
</dbReference>
<accession>A0ACB9ZJR6</accession>
<keyword evidence="2" id="KW-1185">Reference proteome</keyword>
<evidence type="ECO:0000313" key="2">
    <source>
        <dbReference type="Proteomes" id="UP001060085"/>
    </source>
</evidence>
<name>A0ACB9ZJR6_CATRO</name>
<evidence type="ECO:0000313" key="1">
    <source>
        <dbReference type="EMBL" id="KAI5647793.1"/>
    </source>
</evidence>
<reference evidence="2" key="1">
    <citation type="journal article" date="2023" name="Nat. Plants">
        <title>Single-cell RNA sequencing provides a high-resolution roadmap for understanding the multicellular compartmentation of specialized metabolism.</title>
        <authorList>
            <person name="Sun S."/>
            <person name="Shen X."/>
            <person name="Li Y."/>
            <person name="Li Y."/>
            <person name="Wang S."/>
            <person name="Li R."/>
            <person name="Zhang H."/>
            <person name="Shen G."/>
            <person name="Guo B."/>
            <person name="Wei J."/>
            <person name="Xu J."/>
            <person name="St-Pierre B."/>
            <person name="Chen S."/>
            <person name="Sun C."/>
        </authorList>
    </citation>
    <scope>NUCLEOTIDE SEQUENCE [LARGE SCALE GENOMIC DNA]</scope>
</reference>